<sequence>MLKFEIKQDGEVRDVVLDKLEVVIGRRNEKCEVGLDLTPDDLVSRVHARVWVEGGAVMI</sequence>
<dbReference type="SUPFAM" id="SSF49879">
    <property type="entry name" value="SMAD/FHA domain"/>
    <property type="match status" value="1"/>
</dbReference>
<accession>A0A382QS87</accession>
<evidence type="ECO:0000259" key="1">
    <source>
        <dbReference type="PROSITE" id="PS50006"/>
    </source>
</evidence>
<reference evidence="2" key="1">
    <citation type="submission" date="2018-05" db="EMBL/GenBank/DDBJ databases">
        <authorList>
            <person name="Lanie J.A."/>
            <person name="Ng W.-L."/>
            <person name="Kazmierczak K.M."/>
            <person name="Andrzejewski T.M."/>
            <person name="Davidsen T.M."/>
            <person name="Wayne K.J."/>
            <person name="Tettelin H."/>
            <person name="Glass J.I."/>
            <person name="Rusch D."/>
            <person name="Podicherti R."/>
            <person name="Tsui H.-C.T."/>
            <person name="Winkler M.E."/>
        </authorList>
    </citation>
    <scope>NUCLEOTIDE SEQUENCE</scope>
</reference>
<protein>
    <recommendedName>
        <fullName evidence="1">FHA domain-containing protein</fullName>
    </recommendedName>
</protein>
<dbReference type="EMBL" id="UINC01115864">
    <property type="protein sequence ID" value="SVC87201.1"/>
    <property type="molecule type" value="Genomic_DNA"/>
</dbReference>
<gene>
    <name evidence="2" type="ORF">METZ01_LOCUS340055</name>
</gene>
<dbReference type="CDD" id="cd00060">
    <property type="entry name" value="FHA"/>
    <property type="match status" value="1"/>
</dbReference>
<dbReference type="Gene3D" id="2.60.200.20">
    <property type="match status" value="1"/>
</dbReference>
<dbReference type="InterPro" id="IPR000253">
    <property type="entry name" value="FHA_dom"/>
</dbReference>
<organism evidence="2">
    <name type="scientific">marine metagenome</name>
    <dbReference type="NCBI Taxonomy" id="408172"/>
    <lineage>
        <taxon>unclassified sequences</taxon>
        <taxon>metagenomes</taxon>
        <taxon>ecological metagenomes</taxon>
    </lineage>
</organism>
<dbReference type="AlphaFoldDB" id="A0A382QS87"/>
<feature type="domain" description="FHA" evidence="1">
    <location>
        <begin position="22"/>
        <end position="59"/>
    </location>
</feature>
<dbReference type="InterPro" id="IPR008984">
    <property type="entry name" value="SMAD_FHA_dom_sf"/>
</dbReference>
<evidence type="ECO:0000313" key="2">
    <source>
        <dbReference type="EMBL" id="SVC87201.1"/>
    </source>
</evidence>
<dbReference type="PROSITE" id="PS50006">
    <property type="entry name" value="FHA_DOMAIN"/>
    <property type="match status" value="1"/>
</dbReference>
<name>A0A382QS87_9ZZZZ</name>
<feature type="non-terminal residue" evidence="2">
    <location>
        <position position="59"/>
    </location>
</feature>
<proteinExistence type="predicted"/>